<dbReference type="CDD" id="cd05918">
    <property type="entry name" value="A_NRPS_SidN3_like"/>
    <property type="match status" value="4"/>
</dbReference>
<evidence type="ECO:0000256" key="4">
    <source>
        <dbReference type="ARBA" id="ARBA00029454"/>
    </source>
</evidence>
<dbReference type="Proteomes" id="UP000827724">
    <property type="component" value="Unassembled WGS sequence"/>
</dbReference>
<dbReference type="InterPro" id="IPR001242">
    <property type="entry name" value="Condensation_dom"/>
</dbReference>
<dbReference type="CDD" id="cd19545">
    <property type="entry name" value="FUM14_C_NRPS-like"/>
    <property type="match status" value="4"/>
</dbReference>
<dbReference type="SUPFAM" id="SSF47336">
    <property type="entry name" value="ACP-like"/>
    <property type="match status" value="5"/>
</dbReference>
<keyword evidence="8" id="KW-1185">Reference proteome</keyword>
<dbReference type="Pfam" id="PF00668">
    <property type="entry name" value="Condensation"/>
    <property type="match status" value="6"/>
</dbReference>
<dbReference type="Pfam" id="PF00550">
    <property type="entry name" value="PP-binding"/>
    <property type="match status" value="5"/>
</dbReference>
<dbReference type="InterPro" id="IPR042099">
    <property type="entry name" value="ANL_N_sf"/>
</dbReference>
<dbReference type="CDD" id="cd19542">
    <property type="entry name" value="CT_NRPS-like"/>
    <property type="match status" value="1"/>
</dbReference>
<feature type="domain" description="Carrier" evidence="6">
    <location>
        <begin position="787"/>
        <end position="863"/>
    </location>
</feature>
<dbReference type="Gene3D" id="3.40.50.12780">
    <property type="entry name" value="N-terminal domain of ligase-like"/>
    <property type="match status" value="4"/>
</dbReference>
<organism evidence="7 8">
    <name type="scientific">Trichoderma cornu-damae</name>
    <dbReference type="NCBI Taxonomy" id="654480"/>
    <lineage>
        <taxon>Eukaryota</taxon>
        <taxon>Fungi</taxon>
        <taxon>Dikarya</taxon>
        <taxon>Ascomycota</taxon>
        <taxon>Pezizomycotina</taxon>
        <taxon>Sordariomycetes</taxon>
        <taxon>Hypocreomycetidae</taxon>
        <taxon>Hypocreales</taxon>
        <taxon>Hypocreaceae</taxon>
        <taxon>Trichoderma</taxon>
    </lineage>
</organism>
<evidence type="ECO:0000259" key="6">
    <source>
        <dbReference type="PROSITE" id="PS50075"/>
    </source>
</evidence>
<dbReference type="GO" id="GO:0016874">
    <property type="term" value="F:ligase activity"/>
    <property type="evidence" value="ECO:0007669"/>
    <property type="project" value="UniProtKB-KW"/>
</dbReference>
<feature type="domain" description="Carrier" evidence="6">
    <location>
        <begin position="4727"/>
        <end position="4803"/>
    </location>
</feature>
<dbReference type="Gene3D" id="3.30.559.10">
    <property type="entry name" value="Chloramphenicol acetyltransferase-like domain"/>
    <property type="match status" value="5"/>
</dbReference>
<evidence type="ECO:0000256" key="2">
    <source>
        <dbReference type="ARBA" id="ARBA00022553"/>
    </source>
</evidence>
<feature type="domain" description="Carrier" evidence="6">
    <location>
        <begin position="2969"/>
        <end position="3045"/>
    </location>
</feature>
<dbReference type="InterPro" id="IPR020845">
    <property type="entry name" value="AMP-binding_CS"/>
</dbReference>
<dbReference type="Gene3D" id="1.10.1200.10">
    <property type="entry name" value="ACP-like"/>
    <property type="match status" value="5"/>
</dbReference>
<evidence type="ECO:0000256" key="3">
    <source>
        <dbReference type="ARBA" id="ARBA00022598"/>
    </source>
</evidence>
<dbReference type="EMBL" id="JAIWOZ010000006">
    <property type="protein sequence ID" value="KAH6603875.1"/>
    <property type="molecule type" value="Genomic_DNA"/>
</dbReference>
<dbReference type="NCBIfam" id="NF003417">
    <property type="entry name" value="PRK04813.1"/>
    <property type="match status" value="4"/>
</dbReference>
<protein>
    <recommendedName>
        <fullName evidence="6">Carrier domain-containing protein</fullName>
    </recommendedName>
</protein>
<dbReference type="PROSITE" id="PS00455">
    <property type="entry name" value="AMP_BINDING"/>
    <property type="match status" value="2"/>
</dbReference>
<reference evidence="7" key="1">
    <citation type="submission" date="2021-08" db="EMBL/GenBank/DDBJ databases">
        <title>Chromosome-Level Trichoderma cornu-damae using Hi-C Data.</title>
        <authorList>
            <person name="Kim C.S."/>
        </authorList>
    </citation>
    <scope>NUCLEOTIDE SEQUENCE</scope>
    <source>
        <strain evidence="7">KA19-0412C</strain>
    </source>
</reference>
<dbReference type="FunFam" id="3.40.50.12780:FF:000014">
    <property type="entry name" value="Nonribosomal peptide synthetase 1"/>
    <property type="match status" value="1"/>
</dbReference>
<accession>A0A9P8QE92</accession>
<feature type="compositionally biased region" description="Polar residues" evidence="5">
    <location>
        <begin position="1850"/>
        <end position="1866"/>
    </location>
</feature>
<dbReference type="SUPFAM" id="SSF52777">
    <property type="entry name" value="CoA-dependent acyltransferases"/>
    <property type="match status" value="11"/>
</dbReference>
<dbReference type="PANTHER" id="PTHR45527:SF3">
    <property type="entry name" value="SIDEROPHORE SYNTHETASE (EUROFUNG)"/>
    <property type="match status" value="1"/>
</dbReference>
<dbReference type="PROSITE" id="PS00012">
    <property type="entry name" value="PHOSPHOPANTETHEINE"/>
    <property type="match status" value="4"/>
</dbReference>
<evidence type="ECO:0000313" key="7">
    <source>
        <dbReference type="EMBL" id="KAH6603875.1"/>
    </source>
</evidence>
<proteinExistence type="inferred from homology"/>
<dbReference type="SUPFAM" id="SSF56801">
    <property type="entry name" value="Acetyl-CoA synthetase-like"/>
    <property type="match status" value="4"/>
</dbReference>
<dbReference type="SMART" id="SM00823">
    <property type="entry name" value="PKS_PP"/>
    <property type="match status" value="5"/>
</dbReference>
<dbReference type="InterPro" id="IPR009081">
    <property type="entry name" value="PP-bd_ACP"/>
</dbReference>
<feature type="domain" description="Carrier" evidence="6">
    <location>
        <begin position="4054"/>
        <end position="4130"/>
    </location>
</feature>
<dbReference type="Pfam" id="PF13193">
    <property type="entry name" value="AMP-binding_C"/>
    <property type="match status" value="1"/>
</dbReference>
<dbReference type="NCBIfam" id="TIGR01733">
    <property type="entry name" value="AA-adenyl-dom"/>
    <property type="match status" value="3"/>
</dbReference>
<dbReference type="InterPro" id="IPR023213">
    <property type="entry name" value="CAT-like_dom_sf"/>
</dbReference>
<dbReference type="FunFam" id="1.10.1200.10:FF:000005">
    <property type="entry name" value="Nonribosomal peptide synthetase 1"/>
    <property type="match status" value="3"/>
</dbReference>
<dbReference type="Gene3D" id="3.30.559.30">
    <property type="entry name" value="Nonribosomal peptide synthetase, condensation domain"/>
    <property type="match status" value="6"/>
</dbReference>
<dbReference type="InterPro" id="IPR010071">
    <property type="entry name" value="AA_adenyl_dom"/>
</dbReference>
<dbReference type="GO" id="GO:0031177">
    <property type="term" value="F:phosphopantetheine binding"/>
    <property type="evidence" value="ECO:0007669"/>
    <property type="project" value="InterPro"/>
</dbReference>
<evidence type="ECO:0000256" key="1">
    <source>
        <dbReference type="ARBA" id="ARBA00022450"/>
    </source>
</evidence>
<dbReference type="InterPro" id="IPR006162">
    <property type="entry name" value="Ppantetheine_attach_site"/>
</dbReference>
<dbReference type="Gene3D" id="3.30.300.30">
    <property type="match status" value="4"/>
</dbReference>
<dbReference type="PROSITE" id="PS50075">
    <property type="entry name" value="CARRIER"/>
    <property type="match status" value="5"/>
</dbReference>
<evidence type="ECO:0000313" key="8">
    <source>
        <dbReference type="Proteomes" id="UP000827724"/>
    </source>
</evidence>
<dbReference type="FunFam" id="3.30.300.30:FF:000015">
    <property type="entry name" value="Nonribosomal peptide synthase SidD"/>
    <property type="match status" value="4"/>
</dbReference>
<keyword evidence="2" id="KW-0597">Phosphoprotein</keyword>
<dbReference type="GO" id="GO:0044550">
    <property type="term" value="P:secondary metabolite biosynthetic process"/>
    <property type="evidence" value="ECO:0007669"/>
    <property type="project" value="TreeGrafter"/>
</dbReference>
<keyword evidence="3" id="KW-0436">Ligase</keyword>
<dbReference type="OrthoDB" id="416786at2759"/>
<feature type="domain" description="Carrier" evidence="6">
    <location>
        <begin position="1863"/>
        <end position="1939"/>
    </location>
</feature>
<dbReference type="Pfam" id="PF00501">
    <property type="entry name" value="AMP-binding"/>
    <property type="match status" value="5"/>
</dbReference>
<dbReference type="InterPro" id="IPR000873">
    <property type="entry name" value="AMP-dep_synth/lig_dom"/>
</dbReference>
<keyword evidence="1" id="KW-0596">Phosphopantetheine</keyword>
<evidence type="ECO:0000256" key="5">
    <source>
        <dbReference type="SAM" id="MobiDB-lite"/>
    </source>
</evidence>
<name>A0A9P8QE92_9HYPO</name>
<dbReference type="InterPro" id="IPR025110">
    <property type="entry name" value="AMP-bd_C"/>
</dbReference>
<comment type="similarity">
    <text evidence="4">Belongs to the NRP synthetase family.</text>
</comment>
<dbReference type="PANTHER" id="PTHR45527">
    <property type="entry name" value="NONRIBOSOMAL PEPTIDE SYNTHETASE"/>
    <property type="match status" value="1"/>
</dbReference>
<gene>
    <name evidence="7" type="ORF">Trco_007321</name>
</gene>
<dbReference type="InterPro" id="IPR020806">
    <property type="entry name" value="PKS_PP-bd"/>
</dbReference>
<dbReference type="FunFam" id="3.30.559.30:FF:000003">
    <property type="entry name" value="Nonribosomal peptide synthase SidD"/>
    <property type="match status" value="3"/>
</dbReference>
<comment type="caution">
    <text evidence="7">The sequence shown here is derived from an EMBL/GenBank/DDBJ whole genome shotgun (WGS) entry which is preliminary data.</text>
</comment>
<dbReference type="GO" id="GO:0043041">
    <property type="term" value="P:amino acid activation for nonribosomal peptide biosynthetic process"/>
    <property type="evidence" value="ECO:0007669"/>
    <property type="project" value="TreeGrafter"/>
</dbReference>
<dbReference type="InterPro" id="IPR045851">
    <property type="entry name" value="AMP-bd_C_sf"/>
</dbReference>
<feature type="region of interest" description="Disordered" evidence="5">
    <location>
        <begin position="1846"/>
        <end position="1869"/>
    </location>
</feature>
<dbReference type="GO" id="GO:0005737">
    <property type="term" value="C:cytoplasm"/>
    <property type="evidence" value="ECO:0007669"/>
    <property type="project" value="TreeGrafter"/>
</dbReference>
<sequence>MEYWKRLFDDCEPVLFPQPPPSFEQPVADATIKHLLPHVDGLPHGVTLSTMVRAAWGLVASGTIDSNDVVFGAGLLGDDNPASSIDGVVEPTLTTVPIRIKFSREQKVAEYLQTVQKHATEMIPFENTGLETIAKASPRCLQACRFQTLLVTQEKDTKKAMADDLGKWPNRDQCEWFSTYSLILLVNEGLEHNTVQAGFDSRVIGSWVVQNLLQQLAHVLKQLGAAGPEALLSDVTMITPQDLEQIWQWNRTVPAHAEEPIHSILERKARLQPEAIAIHSWDGDLSYRQLDQLSTNLATHLIHRGITRGKFVLLCFEKSKWATVSMLAMSKTGGAFVKAAMVLSSRSNRSLSLQLCEKVLDVTPELFDELPDQSADNLPAVDLDSIIYVVFTSGTTGTPKGAIIHHRSSASAVIHQTKGFGYNEATRLYDFSTYSFDGSILNAFTVFSGGGCLCVPTDDGRKSFLAESMESLEANAIFLTPSVAGLLSPEEVPHLTSMIIGGEAVSVKDIQPWWDAHGKQVFTIYGPSECTPVSMINPHPSSPEEAIQLGWGAGQVTWVVSPDDHNTLVPLGSVGELLLEGPLVGAGYLGEPEKTAATFIESPSWLINGGPNGQPGRHAKLYKTGDLVKYNSDGNLTYITRKDTQVKIRGQRVELSEVESYFYKYTRAREAVAEMIQPGGSRDNATLVMFLYVDDGANTSGGISQQRIAADGLGDLHILAGYDELSRELSLHLPRYMIPAVCFCLPRRLPRTPNGKMNRKLLQEFGSSLSPQQFARLQNSEDGVKRQPQTAAELKLRELWARNLMIAPKSIGLDDSFFQLGGNSIGAMKLVNEARAAGLYFSVSSVFQAPKLEKLAAQATIKSPANGAITEAAPPQPFSLLQMSAHEVEAICKDFGERYNFNPALVEDMYPCTALQEGILSLSARGDVGGNEYVYRGVLEISTDVDVDRLRKAWHEATQMMPILRTRIVEDKDLGLVQLVLNEQLPWAEAGDLVSYIASDRSRPMGLGDALSRFAIIEDGDGRRSLVWTLHHAIYDGWSLPMIEDTVSRVYNGAELLNRPGFNTFISHLQKADPDEASRYWRSYFNEEGFIAFPEVPPSMQPGVSIVADRVVERECTLLPRLSQDITVSTLIRGALSIVLSHYTGSQDVVFGSTVWGRNVPVVGVGDINGPTFATVPIRARLSGGDTAMAFLQSMQRDAVDMMSYEHTGLSRIAALSDNARSACSFQTLLVVQPQDEPSSSPFGQWRTSSGWEAFSTYALTLNCFLQANEEAVVIKAAFDARVVDAWKVELILDQLAFTISQLLAATPDRTLGQLDSLTRQDTALIQEWNSLEPPVVERCLHDIISEQARATPQAPALCTTSEELDYEEMDDLSDRLAQHLHKIGVRPEVVVPLCFEKSIWTTVAMLGVQKAGGAFVLLDPTSPSSRLQMLCRKVSATTSVTSAQNEGKLDHCTDFSVVVSRESLYEMPQLVGPLPQRPLPTNAAYCIFTSGSTGEPKACKIDHRAFASGGMQQSPLVGISRHTRAFQYGSYSFAGCIQETFLTLLGGGCLCVPTEDERLDQLADVMGKLRVTWAFTTASVLAMLTPSMVSSLETVCIGGEPVRSDQIKQWASRVNLRQTYGSSETSTYISSELLNHRSSTGHVGKPATGRYWIVDQTDMNRLAPVGAPGDLLIEGPSIGREYVGDEEKTAAAFISAPSWRASIIDKAPFRFLRTGDLAQYRQDGSIELIGRKDMQVKLYGQRIELGEIEHQTRLASPLVKEVVVELVTGLQGDRHRAALVAFVVLEQSASSDDDESVLQLVRATLENVLPRYMVPSMLVPLSELPKTTTGKTNRKKLREMGLDSAASLAMSQPKSSGKEQTQPMSKTERRLRDMWASVLAIAPEAIGTEDNFFRLGGDSISIMRLVSRARDDGIVLSVSTAFQNPQLGALACVIDNEGIADRVEEDEDALSAASHLLGHGPRRDSIYHDICRRYNIDRAAIEDIYPCTPLQEGLVTLTSKRAGDYIYRGVLKLGGHVQIHRFKAAWEAAVREMSIMRTRIVEHSETGLLQVILKDEVEWASGKNIQAYLGQDKETPMGLGDRLCRLALIGDDAQQPEYLVWTLHHALYDGWSFSMIEDTVQRIYEEKPLIPRQSFKTFVSHVHKVVESKESASFWQTYFEGAEFSPFPRLPAGIREPSADAVIHQQYLRRRFPQSSGITTSTLIRAALALVLGRHTSSGDVIFGTTVWGRTAPVNGIEHISGPTFVTVPIRARIDDSMTVMDFLESIQRTATDVMAHEHMGLQHIAKVSDNARQASEFQTLLVVNPEGSDMESPSLFGTWETVSGVQAFSTYGITLNCSLGESSVKMEAGFDSRVIDEWNVRQLMDQLDHTMSQVVSATTSPETTLAQLEQLSGAEKSQLAQWNGHIPTSVEQYVHDLIAEQVRSQRESAAVSAWDGELTYGELDEASTSLARYMVSHGRIPPGAIVPLCFEKSIYTVVAIYAVLKAGAAFVLLDPSQPHARLKAIVDNLGGDLLIGSAASQSVSRRLSEKNVLVVSQQSLQEIRELPSPPFPFPAKKTPESILYVCFTSGSTGTPKGAMVSHAGFCSAVHHQRELLGLRKGSRMFDFVSYSFDVSIYNMLATLIAGGCVCVPSEQDRMGGDLTMAINSSRSTIITLTPSAAHLVDSNRIEHLETVVLLGEAVTGADVEKWKGRARVVNAYGPAETSVLATINPNVTDPKLAHNIGTGAGAWTWIVDPRDHNKLASIGQVGELVIDGPVVGPGYLGEEGKTRQVFFENPLWLQDIPAPTSPSPPPTSASRRMYKTGDLVKYNEDGSLTFVGRKDTQIKIRGQRVELGEVEYSLAESLPEAAEVVVEVVLPQNSVGAVSLAAFIAFKDAAETRYTIEKQPALLEKTGIELGIMTDHQSIRQALSHRLPRYMVPSSFFWIKEMPRTASGKTDRNKLRNLGLDLSRHQLTQLRASRADKRRPTTDTERQLRTLWSGILGLDEDGIGLDDSFFELGGDSIAAIRLVSQARACGITLSMAAIFDQPQLESLSRNSSAVNVSGMDLIAPFSMISPAIDLSTLLNDVARECHIGRADVEDIYPCTPLQEGLLSATSKRQDHYVFRSVLHLDAGVDLDRLKASWKKTVRSSPILRTRIVDHGRAGLVQVVVRDEIMDWGNATSLDECLAQDAAQPLDLGSKLCRLAVVDTGSARFLVWTMHHCLYDGWSFPMMEDTLRRFYEGGPIATRGEFKQFVSHLQGISSADAKSYWQSYLGGTEAVPYPALPLGILEPVADTIRQRECPIRTTSPSNITTSTLIRSALAIVLARFTASTDVVFGSTVWGRDVSIPGIEDINGPTFATVPVRIQMRDREQAIVDFLQGVQHQVVDMVDYQHMGLHNISNISESAQSACQFQTLLVVEQRERDEPPSRFGTWNTTSGIEAFSTYALTLNCHISKSGITVQAGFDGRILDPWTADRFLDQLCDVFTQLVAKSSSRQHTLAGLDALTTSDYEQLARWNAAVPRTIERCLHDLIAEHSGARPNAPAISSWDGEISYGELDALAEPLAKHLRSAGVREEVIVPLLFEKSKWTAVAVLAVLKAGGAFVLLDPAQPDARLRSIMDTCSAGIVCTSIDFEKRGLGLASQVVVVGHGAPVFDLEGLASQFHTLPQCNPSSAAYACFTSGSTGTPKGSVMTHTNFASASHHQLSVLGFNETTRSFDFASHGFDMAVHNVLATLIGGGCICVPSEKDRHDNLTGALNGSKATVAILTPSVARLVSPKQMAHLKTILLMGEPICRNDIDRWDDSEVHVMLGYGPSECSCFSNIDAAGRDPSNLGNPVGLLSWIVDPEDHNKLVPIGQTGELVLEGPLVGRGYLKDPEKTIAAWVQDPAWLTEGGPGRPGRRGRVYKSGDLVRYNEDGSLSFVERKDTQVKIRGQRVELGDVQYHVQECMPSANEVLAEIITPHGEKENAMLAVFLAVGEDASIDAADQIPEFAANGWNAHVLADARRLNGALARRLPRYMVPDVYFVLRDIPRTPNGKANRRGLRELASSLSPGHIAKMQTANRGEKREPQTAVEKLLRDVWARALSLDAGSVGLDDSFFQLGGNSITAMRLVSQAREAGLELSVAIIFERPELELMAKAAKPRFGDGDAGTIPVFSLLGEDAASVAATRNDLGTRYSIAPDTIEDIYPCTALQEGLLSITSLRAGDYVYRGILEISSEVDLRAFKNAWEKALQASPILRTRIMQHGSRLLQVVVKESVDWLHSDRLDTYLEKDKAAAMHLGQPLMRLAIVDPPLDDQKYLVWTLHHALYDGVSFPMIEDTVRRAYAGEPLRKRPDFKSFISYLQKAGADSESFWRSYLSEGEFAAFPAIPSDIEEPTSDSMVERSYKAAAGKPGSALWEHNITDSTLIRSAVGLVLSRYTNSTDVVFGTTLWGRNVPVVGVEDINGPTFATVSVLPSLMGPELTFGCSSEQVPIRVKSSAKMNAVSFLKSIQKQSIDMIPYEHYGLNNIAKVSESARTACGFQTLLVIQTAGEEMQPASSFGTWRMGNGQEAFSTYGLTLNCFDQAGGSYALKATFDSGVIEAWKVERLLERICDIMAKLADVTRGQTLADIDDITLRERDQLSEWQDSEPQTSKRFWIVDSNDHNRLCPIGAPGTLLIEGPKMGSSDAIPGANIVATPDWRTLFAGPMAQFLLTRDLAVHNRDGSITLLADREQLRDVAMGVMAEQPATDQTAHQKANQRPKTEREIALSQLWAETLGIEANTIGLHDSFFQLGGDSIMAMKLSAVAREHGWILPTRQIMRSRTIALMEPCLEAIGSADVSDLASDSRDGSAPSPSATATISRSDVMPLLNGHASLLGVSRPEDILETFPCSPMQEHMLSHQKTDPLRYWTTILFKVLPTETGAPIDGQRLRHAWRKVVRRHNTLRSALVTGPDGCHVHAVLDNPTISASLFSRSQIGPKPATIDEFQRSYNLPERQETGMQHHLSIAELDDGSAVCCLEMNHALYDGFSRHLLWDDLTLAYHGRLPMGSAPSYEAYVSYVREQPQSQARSFWGRLLSGSSQPCLIPTGSGQLESGSSMKPVQLPLLPLAPLRDFCSKQDVTVATVIRAAWAIVLRAVVGTDTPVFGNLTAGRDVPVSGITQMMGPTLSILPSVCTINSTEAVGDLLVRLQEDFVNTLTYQNLSLTEMYDLVHLGESKGGLFNSTLSYQRAHSAVLSGENKIHVEELDAFDLTEFEVGVGALEGEDNLDIKLWYLPRSISQQSASQAARMLSKAITELTIDPTMRVEAIQLQDI</sequence>
<dbReference type="InterPro" id="IPR036736">
    <property type="entry name" value="ACP-like_sf"/>
</dbReference>